<evidence type="ECO:0000259" key="8">
    <source>
        <dbReference type="PROSITE" id="PS51332"/>
    </source>
</evidence>
<evidence type="ECO:0000256" key="1">
    <source>
        <dbReference type="ARBA" id="ARBA00001966"/>
    </source>
</evidence>
<sequence>MEDLGLSTTYTESTRVCLIVPPSPFLTRERVFMNLGILRVAAVLEQVGHVVDFLDLSGIQNYLDVIDDYLKMSPVLVFGLTATTPQLPATVHILHAIRAQRPEAKFILGGAHITMVHASYKQEQDLEIEGRATRAMNKLYDLFDVLVVGDGEGAIFVAIRPDSPKLVDAGDPNSLLFLTEDQMNTLPLPSRHLIDVDGYEFMLDGQRALSIMSQQGCPYNCGFCGGRAAPCMRRVRARSIENTVSEIVHLHNEYGVSGFMFYDDELNLIKARMMKLMSALTQAQRDLGCEFRLRGFVRSNLFTEEQADAMHRAGFRWILVGFESGSPRMLHNMHKQATVEDNTRCMEIAKRHNLKVKAAMSIGHPGESRETIEQTKDWLLRVCPDGIDVSIVTPYPGSPYYDQSVPCSDDGGIWVYTKDQDRLYSYDVDYTALEQYYKGTPGGYTSYVFTDYLSAEDLVDLREDLAREARQAIGIPFNPEIGHTYYNRSICRLPSSIFRTTAALTTK</sequence>
<dbReference type="Pfam" id="PF02310">
    <property type="entry name" value="B12-binding"/>
    <property type="match status" value="1"/>
</dbReference>
<protein>
    <submittedName>
        <fullName evidence="10">Putative radical SAM superfamily protein</fullName>
    </submittedName>
</protein>
<keyword evidence="3" id="KW-0808">Transferase</keyword>
<dbReference type="SFLD" id="SFLDG01082">
    <property type="entry name" value="B12-binding_domain_containing"/>
    <property type="match status" value="1"/>
</dbReference>
<keyword evidence="5" id="KW-0479">Metal-binding</keyword>
<dbReference type="SFLD" id="SFLDS00029">
    <property type="entry name" value="Radical_SAM"/>
    <property type="match status" value="1"/>
</dbReference>
<dbReference type="Pfam" id="PF04055">
    <property type="entry name" value="Radical_SAM"/>
    <property type="match status" value="1"/>
</dbReference>
<evidence type="ECO:0000259" key="9">
    <source>
        <dbReference type="PROSITE" id="PS51918"/>
    </source>
</evidence>
<dbReference type="GO" id="GO:0031419">
    <property type="term" value="F:cobalamin binding"/>
    <property type="evidence" value="ECO:0007669"/>
    <property type="project" value="InterPro"/>
</dbReference>
<dbReference type="PANTHER" id="PTHR43409">
    <property type="entry name" value="ANAEROBIC MAGNESIUM-PROTOPORPHYRIN IX MONOMETHYL ESTER CYCLASE-RELATED"/>
    <property type="match status" value="1"/>
</dbReference>
<dbReference type="PROSITE" id="PS51332">
    <property type="entry name" value="B12_BINDING"/>
    <property type="match status" value="1"/>
</dbReference>
<dbReference type="GO" id="GO:0003824">
    <property type="term" value="F:catalytic activity"/>
    <property type="evidence" value="ECO:0007669"/>
    <property type="project" value="InterPro"/>
</dbReference>
<dbReference type="Gene3D" id="3.40.50.280">
    <property type="entry name" value="Cobalamin-binding domain"/>
    <property type="match status" value="1"/>
</dbReference>
<dbReference type="InterPro" id="IPR034466">
    <property type="entry name" value="Methyltransferase_Class_B"/>
</dbReference>
<evidence type="ECO:0000256" key="6">
    <source>
        <dbReference type="ARBA" id="ARBA00023004"/>
    </source>
</evidence>
<reference evidence="10" key="1">
    <citation type="submission" date="2020-03" db="EMBL/GenBank/DDBJ databases">
        <title>The deep terrestrial virosphere.</title>
        <authorList>
            <person name="Holmfeldt K."/>
            <person name="Nilsson E."/>
            <person name="Simone D."/>
            <person name="Lopez-Fernandez M."/>
            <person name="Wu X."/>
            <person name="de Brujin I."/>
            <person name="Lundin D."/>
            <person name="Andersson A."/>
            <person name="Bertilsson S."/>
            <person name="Dopson M."/>
        </authorList>
    </citation>
    <scope>NUCLEOTIDE SEQUENCE</scope>
    <source>
        <strain evidence="10">MM171A01374</strain>
    </source>
</reference>
<proteinExistence type="predicted"/>
<dbReference type="GO" id="GO:0005829">
    <property type="term" value="C:cytosol"/>
    <property type="evidence" value="ECO:0007669"/>
    <property type="project" value="TreeGrafter"/>
</dbReference>
<dbReference type="AlphaFoldDB" id="A0A6M3LZS8"/>
<dbReference type="InterPro" id="IPR051198">
    <property type="entry name" value="BchE-like"/>
</dbReference>
<dbReference type="InterPro" id="IPR023404">
    <property type="entry name" value="rSAM_horseshoe"/>
</dbReference>
<feature type="domain" description="B12-binding" evidence="8">
    <location>
        <begin position="20"/>
        <end position="169"/>
    </location>
</feature>
<dbReference type="Gene3D" id="3.80.30.20">
    <property type="entry name" value="tm_1862 like domain"/>
    <property type="match status" value="1"/>
</dbReference>
<dbReference type="GO" id="GO:0046872">
    <property type="term" value="F:metal ion binding"/>
    <property type="evidence" value="ECO:0007669"/>
    <property type="project" value="UniProtKB-KW"/>
</dbReference>
<keyword evidence="6" id="KW-0408">Iron</keyword>
<evidence type="ECO:0000256" key="5">
    <source>
        <dbReference type="ARBA" id="ARBA00022723"/>
    </source>
</evidence>
<evidence type="ECO:0000256" key="3">
    <source>
        <dbReference type="ARBA" id="ARBA00022679"/>
    </source>
</evidence>
<keyword evidence="7" id="KW-0411">Iron-sulfur</keyword>
<evidence type="ECO:0000256" key="2">
    <source>
        <dbReference type="ARBA" id="ARBA00022603"/>
    </source>
</evidence>
<dbReference type="InterPro" id="IPR007197">
    <property type="entry name" value="rSAM"/>
</dbReference>
<name>A0A6M3LZS8_9ZZZZ</name>
<dbReference type="InterPro" id="IPR006158">
    <property type="entry name" value="Cobalamin-bd"/>
</dbReference>
<dbReference type="SUPFAM" id="SSF102114">
    <property type="entry name" value="Radical SAM enzymes"/>
    <property type="match status" value="1"/>
</dbReference>
<accession>A0A6M3LZS8</accession>
<dbReference type="InterPro" id="IPR006638">
    <property type="entry name" value="Elp3/MiaA/NifB-like_rSAM"/>
</dbReference>
<feature type="domain" description="Radical SAM core" evidence="9">
    <location>
        <begin position="203"/>
        <end position="427"/>
    </location>
</feature>
<dbReference type="InterPro" id="IPR058240">
    <property type="entry name" value="rSAM_sf"/>
</dbReference>
<dbReference type="GO" id="GO:0051539">
    <property type="term" value="F:4 iron, 4 sulfur cluster binding"/>
    <property type="evidence" value="ECO:0007669"/>
    <property type="project" value="UniProtKB-KW"/>
</dbReference>
<dbReference type="PANTHER" id="PTHR43409:SF7">
    <property type="entry name" value="BLL1977 PROTEIN"/>
    <property type="match status" value="1"/>
</dbReference>
<keyword evidence="4" id="KW-0949">S-adenosyl-L-methionine</keyword>
<evidence type="ECO:0000256" key="4">
    <source>
        <dbReference type="ARBA" id="ARBA00022691"/>
    </source>
</evidence>
<evidence type="ECO:0000313" key="10">
    <source>
        <dbReference type="EMBL" id="QJA99032.1"/>
    </source>
</evidence>
<gene>
    <name evidence="10" type="ORF">MM171A01374_0003</name>
</gene>
<keyword evidence="2" id="KW-0489">Methyltransferase</keyword>
<comment type="cofactor">
    <cofactor evidence="1">
        <name>[4Fe-4S] cluster</name>
        <dbReference type="ChEBI" id="CHEBI:49883"/>
    </cofactor>
</comment>
<evidence type="ECO:0000256" key="7">
    <source>
        <dbReference type="ARBA" id="ARBA00023014"/>
    </source>
</evidence>
<dbReference type="EMBL" id="MT143624">
    <property type="protein sequence ID" value="QJA99032.1"/>
    <property type="molecule type" value="Genomic_DNA"/>
</dbReference>
<dbReference type="CDD" id="cd01335">
    <property type="entry name" value="Radical_SAM"/>
    <property type="match status" value="1"/>
</dbReference>
<dbReference type="SMART" id="SM00729">
    <property type="entry name" value="Elp3"/>
    <property type="match status" value="1"/>
</dbReference>
<dbReference type="PROSITE" id="PS51918">
    <property type="entry name" value="RADICAL_SAM"/>
    <property type="match status" value="1"/>
</dbReference>
<organism evidence="10">
    <name type="scientific">viral metagenome</name>
    <dbReference type="NCBI Taxonomy" id="1070528"/>
    <lineage>
        <taxon>unclassified sequences</taxon>
        <taxon>metagenomes</taxon>
        <taxon>organismal metagenomes</taxon>
    </lineage>
</organism>
<dbReference type="SFLD" id="SFLDG01123">
    <property type="entry name" value="methyltransferase_(Class_B)"/>
    <property type="match status" value="1"/>
</dbReference>